<feature type="compositionally biased region" description="Pro residues" evidence="1">
    <location>
        <begin position="193"/>
        <end position="206"/>
    </location>
</feature>
<dbReference type="EMBL" id="KT989592">
    <property type="protein sequence ID" value="AMY16421.2"/>
    <property type="molecule type" value="mRNA"/>
</dbReference>
<keyword evidence="2" id="KW-0732">Signal</keyword>
<evidence type="ECO:0000256" key="1">
    <source>
        <dbReference type="SAM" id="MobiDB-lite"/>
    </source>
</evidence>
<proteinExistence type="evidence at transcript level"/>
<dbReference type="AlphaFoldDB" id="A0A159WJ46"/>
<accession>A0A159WJ46</accession>
<feature type="compositionally biased region" description="Pro residues" evidence="1">
    <location>
        <begin position="84"/>
        <end position="104"/>
    </location>
</feature>
<feature type="chain" id="PRO_5007811257" evidence="2">
    <location>
        <begin position="19"/>
        <end position="311"/>
    </location>
</feature>
<feature type="compositionally biased region" description="Gly residues" evidence="1">
    <location>
        <begin position="174"/>
        <end position="192"/>
    </location>
</feature>
<reference evidence="3" key="1">
    <citation type="submission" date="2015-11" db="EMBL/GenBank/DDBJ databases">
        <title>Identification of CD8 cytotoxic T cell antigens of Theileria lestoquardi.</title>
        <authorList>
            <person name="Goh S."/>
            <person name="Ngugi D."/>
            <person name="Lizundia R."/>
            <person name="Hostettler I."/>
            <person name="Woods K."/>
            <person name="Ballingall K."/>
            <person name="MacHugh N."/>
            <person name="Morrison I."/>
            <person name="Weir W."/>
            <person name="Shiels B."/>
            <person name="Dobbelaere D.A.E."/>
            <person name="Werling D."/>
            <person name="McKeever D."/>
        </authorList>
    </citation>
    <scope>NUCLEOTIDE SEQUENCE</scope>
    <source>
        <strain evidence="3">THS1</strain>
    </source>
</reference>
<feature type="region of interest" description="Disordered" evidence="1">
    <location>
        <begin position="21"/>
        <end position="50"/>
    </location>
</feature>
<evidence type="ECO:0000313" key="3">
    <source>
        <dbReference type="EMBL" id="AMY16421.2"/>
    </source>
</evidence>
<sequence length="311" mass="33064">MNLLTSGIILYSFYLSTCMDPEDDSDEDEETMLPPHQRSPIFDEGIGPSFVGYYTDEEMEKKFPGLKPRKGLKEQTPGGYGQPGPYPTQGPGPYPTQGPGPYPTQTPGGYPTQTPGGYPTQTPGGYGQPGPYPTQTPGGYGQPGAYPHYAPGPYPTQGPSGYGQPGPYPPGPYGAAGGYGGGASGGPGGPGQPTGPPGPPSGPPSEAPDGTKLISVEARNPNSGPNIIVDEYTAGPQNRNHRRIRPKVGFGFNLVMYYGQQVWIMDGFNYGIEVLVYPIGFSEKNIEVALRDGTKKIYEKRGKGKPWVEKK</sequence>
<feature type="signal peptide" evidence="2">
    <location>
        <begin position="1"/>
        <end position="18"/>
    </location>
</feature>
<feature type="compositionally biased region" description="Low complexity" evidence="1">
    <location>
        <begin position="105"/>
        <end position="123"/>
    </location>
</feature>
<name>A0A159WJ46_THELE</name>
<feature type="compositionally biased region" description="Low complexity" evidence="1">
    <location>
        <begin position="133"/>
        <end position="149"/>
    </location>
</feature>
<organism evidence="3">
    <name type="scientific">Theileria lestoquardi</name>
    <dbReference type="NCBI Taxonomy" id="77054"/>
    <lineage>
        <taxon>Eukaryota</taxon>
        <taxon>Sar</taxon>
        <taxon>Alveolata</taxon>
        <taxon>Apicomplexa</taxon>
        <taxon>Aconoidasida</taxon>
        <taxon>Piroplasmida</taxon>
        <taxon>Theileriidae</taxon>
        <taxon>Theileria</taxon>
    </lineage>
</organism>
<protein>
    <submittedName>
        <fullName evidence="3">Antigenic schizont protein</fullName>
    </submittedName>
</protein>
<feature type="compositionally biased region" description="Acidic residues" evidence="1">
    <location>
        <begin position="21"/>
        <end position="31"/>
    </location>
</feature>
<feature type="region of interest" description="Disordered" evidence="1">
    <location>
        <begin position="62"/>
        <end position="211"/>
    </location>
</feature>
<evidence type="ECO:0000256" key="2">
    <source>
        <dbReference type="SAM" id="SignalP"/>
    </source>
</evidence>